<feature type="transmembrane region" description="Helical" evidence="9">
    <location>
        <begin position="333"/>
        <end position="358"/>
    </location>
</feature>
<feature type="transmembrane region" description="Helical" evidence="9">
    <location>
        <begin position="273"/>
        <end position="294"/>
    </location>
</feature>
<keyword evidence="11" id="KW-1185">Reference proteome</keyword>
<sequence length="373" mass="44105">MTFIKYILKAVFKNQLIILIILFMVCFCQKLIKLLGLLENANVSMYLIVLCLLLNIPELGKLIIPCSTFLGVLITFYRLHVHNEIIAMYSCAVDKVLLIKSILIFSVIIAGFFSIDLAWLSPCCAYYQNRLLYDIKDSINFNDFWEKKIYSLDVAKNLILFIDSVHDQKLKDIFLLKIHRDKDVSTSIIVTADYGNIKQQSDGLKTIVLENGVCYDLYYKNEVYNNVFITDFAQYEMLVNPVFRKIFKQKKSIDYMSMRQLWYCEQLEAQIELNWRLTLLISIFVMPMTAMFLITNFSNSYLFKFLLGMFLYIFFFVSHIILHYYIIVDETNSILWIWLFNGLYLTIIFLCNMWNTVFMKKLVAIMFKHHSYM</sequence>
<dbReference type="RefSeq" id="WP_250223258.1">
    <property type="nucleotide sequence ID" value="NZ_CP097762.1"/>
</dbReference>
<evidence type="ECO:0000256" key="1">
    <source>
        <dbReference type="ARBA" id="ARBA00002265"/>
    </source>
</evidence>
<comment type="function">
    <text evidence="1">Part of the ABC transporter complex LptBFG involved in the translocation of lipopolysaccharide (LPS) from the inner membrane to the outer membrane.</text>
</comment>
<dbReference type="EMBL" id="CP097762">
    <property type="protein sequence ID" value="URJ25127.1"/>
    <property type="molecule type" value="Genomic_DNA"/>
</dbReference>
<keyword evidence="5 9" id="KW-0812">Transmembrane</keyword>
<dbReference type="Proteomes" id="UP001056834">
    <property type="component" value="Chromosome"/>
</dbReference>
<evidence type="ECO:0000256" key="5">
    <source>
        <dbReference type="ARBA" id="ARBA00022692"/>
    </source>
</evidence>
<evidence type="ECO:0000256" key="4">
    <source>
        <dbReference type="ARBA" id="ARBA00022475"/>
    </source>
</evidence>
<name>A0ABY4ST32_9ENTR</name>
<dbReference type="PANTHER" id="PTHR33529">
    <property type="entry name" value="SLR0882 PROTEIN-RELATED"/>
    <property type="match status" value="1"/>
</dbReference>
<keyword evidence="7 9" id="KW-0472">Membrane</keyword>
<keyword evidence="6 9" id="KW-1133">Transmembrane helix</keyword>
<evidence type="ECO:0000313" key="10">
    <source>
        <dbReference type="EMBL" id="URJ25127.1"/>
    </source>
</evidence>
<evidence type="ECO:0000256" key="8">
    <source>
        <dbReference type="ARBA" id="ARBA00026081"/>
    </source>
</evidence>
<comment type="similarity">
    <text evidence="3">Belongs to the LptF/LptG family.</text>
</comment>
<feature type="transmembrane region" description="Helical" evidence="9">
    <location>
        <begin position="6"/>
        <end position="27"/>
    </location>
</feature>
<dbReference type="InterPro" id="IPR005495">
    <property type="entry name" value="LptG/LptF_permease"/>
</dbReference>
<keyword evidence="4" id="KW-1003">Cell membrane</keyword>
<evidence type="ECO:0000256" key="2">
    <source>
        <dbReference type="ARBA" id="ARBA00004651"/>
    </source>
</evidence>
<gene>
    <name evidence="10" type="ORF">M9405_00070</name>
</gene>
<comment type="subcellular location">
    <subcellularLocation>
        <location evidence="2">Cell membrane</location>
        <topology evidence="2">Multi-pass membrane protein</topology>
    </subcellularLocation>
</comment>
<feature type="transmembrane region" description="Helical" evidence="9">
    <location>
        <begin position="306"/>
        <end position="327"/>
    </location>
</feature>
<evidence type="ECO:0000256" key="7">
    <source>
        <dbReference type="ARBA" id="ARBA00023136"/>
    </source>
</evidence>
<comment type="subunit">
    <text evidence="8">Component of the lipopolysaccharide transport and assembly complex. The LptBFG transporter is composed of two ATP-binding proteins (LptB) and two transmembrane proteins (LptF and LptG).</text>
</comment>
<protein>
    <submittedName>
        <fullName evidence="10">LptF/LptG family permease</fullName>
    </submittedName>
</protein>
<feature type="transmembrane region" description="Helical" evidence="9">
    <location>
        <begin position="102"/>
        <end position="120"/>
    </location>
</feature>
<reference evidence="10" key="1">
    <citation type="submission" date="2022-05" db="EMBL/GenBank/DDBJ databases">
        <title>Impact of host demography and evolutionary history on endosymbiont molecular evolution: a test in carpenter ants (Genus Camponotus) and their Blochmannia endosymbionts.</title>
        <authorList>
            <person name="Manthey J.D."/>
            <person name="Giron J.C."/>
            <person name="Hruska J.P."/>
        </authorList>
    </citation>
    <scope>NUCLEOTIDE SEQUENCE</scope>
    <source>
        <strain evidence="10">C-006</strain>
    </source>
</reference>
<evidence type="ECO:0000313" key="11">
    <source>
        <dbReference type="Proteomes" id="UP001056834"/>
    </source>
</evidence>
<proteinExistence type="inferred from homology"/>
<evidence type="ECO:0000256" key="3">
    <source>
        <dbReference type="ARBA" id="ARBA00007725"/>
    </source>
</evidence>
<evidence type="ECO:0000256" key="6">
    <source>
        <dbReference type="ARBA" id="ARBA00022989"/>
    </source>
</evidence>
<accession>A0ABY4ST32</accession>
<dbReference type="PANTHER" id="PTHR33529:SF7">
    <property type="entry name" value="LIPOPOLYSACCHARIDE EXPORT SYSTEM PERMEASE PROTEIN LPTF"/>
    <property type="match status" value="1"/>
</dbReference>
<evidence type="ECO:0000256" key="9">
    <source>
        <dbReference type="SAM" id="Phobius"/>
    </source>
</evidence>
<dbReference type="Pfam" id="PF03739">
    <property type="entry name" value="LptF_LptG"/>
    <property type="match status" value="1"/>
</dbReference>
<organism evidence="10 11">
    <name type="scientific">Candidatus Blochmannia ocreatus</name>
    <name type="common">nom. nud.</name>
    <dbReference type="NCBI Taxonomy" id="251538"/>
    <lineage>
        <taxon>Bacteria</taxon>
        <taxon>Pseudomonadati</taxon>
        <taxon>Pseudomonadota</taxon>
        <taxon>Gammaproteobacteria</taxon>
        <taxon>Enterobacterales</taxon>
        <taxon>Enterobacteriaceae</taxon>
        <taxon>ant endosymbionts</taxon>
        <taxon>Candidatus Blochmanniella</taxon>
    </lineage>
</organism>